<evidence type="ECO:0000259" key="2">
    <source>
        <dbReference type="Pfam" id="PF14317"/>
    </source>
</evidence>
<evidence type="ECO:0000256" key="1">
    <source>
        <dbReference type="SAM" id="Phobius"/>
    </source>
</evidence>
<feature type="domain" description="YcxB-like C-terminal" evidence="2">
    <location>
        <begin position="92"/>
        <end position="151"/>
    </location>
</feature>
<reference evidence="3 4" key="1">
    <citation type="submission" date="2017-11" db="EMBL/GenBank/DDBJ databases">
        <title>Genomic Encyclopedia of Archaeal and Bacterial Type Strains, Phase II (KMG-II): From Individual Species to Whole Genera.</title>
        <authorList>
            <person name="Goeker M."/>
        </authorList>
    </citation>
    <scope>NUCLEOTIDE SEQUENCE [LARGE SCALE GENOMIC DNA]</scope>
    <source>
        <strain evidence="3 4">DSM 27268</strain>
    </source>
</reference>
<dbReference type="AlphaFoldDB" id="A0A2M9CSV4"/>
<keyword evidence="1" id="KW-1133">Transmembrane helix</keyword>
<organism evidence="3 4">
    <name type="scientific">Thermoflavifilum aggregans</name>
    <dbReference type="NCBI Taxonomy" id="454188"/>
    <lineage>
        <taxon>Bacteria</taxon>
        <taxon>Pseudomonadati</taxon>
        <taxon>Bacteroidota</taxon>
        <taxon>Chitinophagia</taxon>
        <taxon>Chitinophagales</taxon>
        <taxon>Chitinophagaceae</taxon>
        <taxon>Thermoflavifilum</taxon>
    </lineage>
</organism>
<keyword evidence="1" id="KW-0472">Membrane</keyword>
<keyword evidence="4" id="KW-1185">Reference proteome</keyword>
<name>A0A2M9CSV4_9BACT</name>
<proteinExistence type="predicted"/>
<dbReference type="OrthoDB" id="663382at2"/>
<sequence>MLVEFTYDRTSVINALRVHFLSRSEVKFLRITLMILFGITVVGNLLGYVSFGAVFGIFMMILLLLLIFWFWLPVLTYNKSATFKDNIRLQLEDQGMAIGTRSGEHMIRWESFRNVVETRDYIYLYRNTRSFFIIPWSAFREEDRQAFRNLLHSKFASYEVSGSH</sequence>
<keyword evidence="1" id="KW-0812">Transmembrane</keyword>
<feature type="transmembrane region" description="Helical" evidence="1">
    <location>
        <begin position="28"/>
        <end position="47"/>
    </location>
</feature>
<dbReference type="Pfam" id="PF14317">
    <property type="entry name" value="YcxB"/>
    <property type="match status" value="1"/>
</dbReference>
<dbReference type="EMBL" id="PGFG01000001">
    <property type="protein sequence ID" value="PJJ75012.1"/>
    <property type="molecule type" value="Genomic_DNA"/>
</dbReference>
<protein>
    <submittedName>
        <fullName evidence="3">YcxB-like protein</fullName>
    </submittedName>
</protein>
<dbReference type="Proteomes" id="UP000230000">
    <property type="component" value="Unassembled WGS sequence"/>
</dbReference>
<gene>
    <name evidence="3" type="ORF">BXY57_0580</name>
</gene>
<evidence type="ECO:0000313" key="3">
    <source>
        <dbReference type="EMBL" id="PJJ75012.1"/>
    </source>
</evidence>
<evidence type="ECO:0000313" key="4">
    <source>
        <dbReference type="Proteomes" id="UP000230000"/>
    </source>
</evidence>
<dbReference type="InterPro" id="IPR025588">
    <property type="entry name" value="YcxB-like_C"/>
</dbReference>
<dbReference type="RefSeq" id="WP_100313676.1">
    <property type="nucleotide sequence ID" value="NZ_PGFG01000001.1"/>
</dbReference>
<feature type="transmembrane region" description="Helical" evidence="1">
    <location>
        <begin position="53"/>
        <end position="72"/>
    </location>
</feature>
<comment type="caution">
    <text evidence="3">The sequence shown here is derived from an EMBL/GenBank/DDBJ whole genome shotgun (WGS) entry which is preliminary data.</text>
</comment>
<accession>A0A2M9CSV4</accession>